<keyword evidence="2" id="KW-1185">Reference proteome</keyword>
<reference evidence="1" key="1">
    <citation type="journal article" date="2020" name="bioRxiv">
        <title>Hybrid origin of Populus tomentosa Carr. identified through genome sequencing and phylogenomic analysis.</title>
        <authorList>
            <person name="An X."/>
            <person name="Gao K."/>
            <person name="Chen Z."/>
            <person name="Li J."/>
            <person name="Yang X."/>
            <person name="Yang X."/>
            <person name="Zhou J."/>
            <person name="Guo T."/>
            <person name="Zhao T."/>
            <person name="Huang S."/>
            <person name="Miao D."/>
            <person name="Khan W.U."/>
            <person name="Rao P."/>
            <person name="Ye M."/>
            <person name="Lei B."/>
            <person name="Liao W."/>
            <person name="Wang J."/>
            <person name="Ji L."/>
            <person name="Li Y."/>
            <person name="Guo B."/>
            <person name="Mustafa N.S."/>
            <person name="Li S."/>
            <person name="Yun Q."/>
            <person name="Keller S.R."/>
            <person name="Mao J."/>
            <person name="Zhang R."/>
            <person name="Strauss S.H."/>
        </authorList>
    </citation>
    <scope>NUCLEOTIDE SEQUENCE</scope>
    <source>
        <strain evidence="1">GM15</strain>
        <tissue evidence="1">Leaf</tissue>
    </source>
</reference>
<proteinExistence type="predicted"/>
<name>A0A8X8CAD0_POPTO</name>
<evidence type="ECO:0000313" key="1">
    <source>
        <dbReference type="EMBL" id="KAG6748294.1"/>
    </source>
</evidence>
<dbReference type="AlphaFoldDB" id="A0A8X8CAD0"/>
<gene>
    <name evidence="1" type="ORF">POTOM_048211</name>
</gene>
<protein>
    <submittedName>
        <fullName evidence="1">Uncharacterized protein</fullName>
    </submittedName>
</protein>
<dbReference type="EMBL" id="JAAWWB010000028">
    <property type="protein sequence ID" value="KAG6748294.1"/>
    <property type="molecule type" value="Genomic_DNA"/>
</dbReference>
<dbReference type="Proteomes" id="UP000886885">
    <property type="component" value="Chromosome 14D"/>
</dbReference>
<sequence length="115" mass="12881">MVSTSDFEAAPNCSIEGECGPSMEMPSKFINHSTHGFLSFHRLELRINLIPRLWAELKALIPEVEINLENSLHSPFQPAASLFRSFRGSSFCTFLTVFTVDASEFESVQLQDANL</sequence>
<organism evidence="1 2">
    <name type="scientific">Populus tomentosa</name>
    <name type="common">Chinese white poplar</name>
    <dbReference type="NCBI Taxonomy" id="118781"/>
    <lineage>
        <taxon>Eukaryota</taxon>
        <taxon>Viridiplantae</taxon>
        <taxon>Streptophyta</taxon>
        <taxon>Embryophyta</taxon>
        <taxon>Tracheophyta</taxon>
        <taxon>Spermatophyta</taxon>
        <taxon>Magnoliopsida</taxon>
        <taxon>eudicotyledons</taxon>
        <taxon>Gunneridae</taxon>
        <taxon>Pentapetalae</taxon>
        <taxon>rosids</taxon>
        <taxon>fabids</taxon>
        <taxon>Malpighiales</taxon>
        <taxon>Salicaceae</taxon>
        <taxon>Saliceae</taxon>
        <taxon>Populus</taxon>
    </lineage>
</organism>
<evidence type="ECO:0000313" key="2">
    <source>
        <dbReference type="Proteomes" id="UP000886885"/>
    </source>
</evidence>
<comment type="caution">
    <text evidence="1">The sequence shown here is derived from an EMBL/GenBank/DDBJ whole genome shotgun (WGS) entry which is preliminary data.</text>
</comment>
<accession>A0A8X8CAD0</accession>